<sequence>MNSNSNSNSQSQELLELKKALQIMQLKMDQLQSDAKTENTQISSELEKFNTSLTDHKKNWEELKNQTQNSVLNDLEMELKKLGDKNEAIWKKLEQLSLRITILSQRNSDSMVLLKQVQHLVADATANIPLASNEEKCRDEQKILDLETQRSNLVQSNVLPV</sequence>
<protein>
    <submittedName>
        <fullName evidence="2">Uncharacterized protein</fullName>
    </submittedName>
</protein>
<organism evidence="2 3">
    <name type="scientific">Reticulomyxa filosa</name>
    <dbReference type="NCBI Taxonomy" id="46433"/>
    <lineage>
        <taxon>Eukaryota</taxon>
        <taxon>Sar</taxon>
        <taxon>Rhizaria</taxon>
        <taxon>Retaria</taxon>
        <taxon>Foraminifera</taxon>
        <taxon>Monothalamids</taxon>
        <taxon>Reticulomyxidae</taxon>
        <taxon>Reticulomyxa</taxon>
    </lineage>
</organism>
<accession>X6NBD6</accession>
<proteinExistence type="predicted"/>
<dbReference type="Proteomes" id="UP000023152">
    <property type="component" value="Unassembled WGS sequence"/>
</dbReference>
<evidence type="ECO:0000313" key="3">
    <source>
        <dbReference type="Proteomes" id="UP000023152"/>
    </source>
</evidence>
<gene>
    <name evidence="2" type="ORF">RFI_13575</name>
</gene>
<feature type="coiled-coil region" evidence="1">
    <location>
        <begin position="14"/>
        <end position="85"/>
    </location>
</feature>
<name>X6NBD6_RETFI</name>
<evidence type="ECO:0000256" key="1">
    <source>
        <dbReference type="SAM" id="Coils"/>
    </source>
</evidence>
<keyword evidence="3" id="KW-1185">Reference proteome</keyword>
<dbReference type="EMBL" id="ASPP01009822">
    <property type="protein sequence ID" value="ETO23605.1"/>
    <property type="molecule type" value="Genomic_DNA"/>
</dbReference>
<feature type="non-terminal residue" evidence="2">
    <location>
        <position position="161"/>
    </location>
</feature>
<comment type="caution">
    <text evidence="2">The sequence shown here is derived from an EMBL/GenBank/DDBJ whole genome shotgun (WGS) entry which is preliminary data.</text>
</comment>
<keyword evidence="1" id="KW-0175">Coiled coil</keyword>
<reference evidence="2 3" key="1">
    <citation type="journal article" date="2013" name="Curr. Biol.">
        <title>The Genome of the Foraminiferan Reticulomyxa filosa.</title>
        <authorList>
            <person name="Glockner G."/>
            <person name="Hulsmann N."/>
            <person name="Schleicher M."/>
            <person name="Noegel A.A."/>
            <person name="Eichinger L."/>
            <person name="Gallinger C."/>
            <person name="Pawlowski J."/>
            <person name="Sierra R."/>
            <person name="Euteneuer U."/>
            <person name="Pillet L."/>
            <person name="Moustafa A."/>
            <person name="Platzer M."/>
            <person name="Groth M."/>
            <person name="Szafranski K."/>
            <person name="Schliwa M."/>
        </authorList>
    </citation>
    <scope>NUCLEOTIDE SEQUENCE [LARGE SCALE GENOMIC DNA]</scope>
</reference>
<evidence type="ECO:0000313" key="2">
    <source>
        <dbReference type="EMBL" id="ETO23605.1"/>
    </source>
</evidence>
<dbReference type="AlphaFoldDB" id="X6NBD6"/>